<comment type="function">
    <text evidence="8">3'-5' exoribonuclease that releases 5'-nucleoside monophosphates and is involved in maturation of structured RNAs.</text>
</comment>
<evidence type="ECO:0000259" key="9">
    <source>
        <dbReference type="PROSITE" id="PS50126"/>
    </source>
</evidence>
<dbReference type="NCBIfam" id="TIGR02063">
    <property type="entry name" value="RNase_R"/>
    <property type="match status" value="1"/>
</dbReference>
<dbReference type="PANTHER" id="PTHR23355">
    <property type="entry name" value="RIBONUCLEASE"/>
    <property type="match status" value="1"/>
</dbReference>
<comment type="catalytic activity">
    <reaction evidence="1 8">
        <text>Exonucleolytic cleavage in the 3'- to 5'-direction to yield nucleoside 5'-phosphates.</text>
        <dbReference type="EC" id="3.1.13.1"/>
    </reaction>
</comment>
<comment type="similarity">
    <text evidence="8">Belongs to the RNR ribonuclease family. RNase R subfamily.</text>
</comment>
<dbReference type="InterPro" id="IPR001900">
    <property type="entry name" value="RNase_II/R"/>
</dbReference>
<dbReference type="GO" id="GO:0008859">
    <property type="term" value="F:exoribonuclease II activity"/>
    <property type="evidence" value="ECO:0007669"/>
    <property type="project" value="UniProtKB-UniRule"/>
</dbReference>
<evidence type="ECO:0000256" key="7">
    <source>
        <dbReference type="ARBA" id="ARBA00022884"/>
    </source>
</evidence>
<dbReference type="GO" id="GO:0003723">
    <property type="term" value="F:RNA binding"/>
    <property type="evidence" value="ECO:0007669"/>
    <property type="project" value="UniProtKB-UniRule"/>
</dbReference>
<dbReference type="EC" id="3.1.13.1" evidence="8"/>
<dbReference type="Gene3D" id="2.40.50.140">
    <property type="entry name" value="Nucleic acid-binding proteins"/>
    <property type="match status" value="3"/>
</dbReference>
<evidence type="ECO:0000256" key="5">
    <source>
        <dbReference type="ARBA" id="ARBA00022801"/>
    </source>
</evidence>
<organism evidence="10 11">
    <name type="scientific">Anaerosphaera multitolerans</name>
    <dbReference type="NCBI Taxonomy" id="2487351"/>
    <lineage>
        <taxon>Bacteria</taxon>
        <taxon>Bacillati</taxon>
        <taxon>Bacillota</taxon>
        <taxon>Tissierellia</taxon>
        <taxon>Tissierellales</taxon>
        <taxon>Peptoniphilaceae</taxon>
        <taxon>Anaerosphaera</taxon>
    </lineage>
</organism>
<keyword evidence="11" id="KW-1185">Reference proteome</keyword>
<dbReference type="InterPro" id="IPR022966">
    <property type="entry name" value="RNase_II/R_CS"/>
</dbReference>
<feature type="domain" description="S1 motif" evidence="9">
    <location>
        <begin position="612"/>
        <end position="691"/>
    </location>
</feature>
<dbReference type="InterPro" id="IPR050180">
    <property type="entry name" value="RNR_Ribonuclease"/>
</dbReference>
<evidence type="ECO:0000256" key="2">
    <source>
        <dbReference type="ARBA" id="ARBA00004496"/>
    </source>
</evidence>
<sequence>MIKEKIFEIIKDSRPMTKEQLVKKFGIKNKEKADFNKLLKELIKDGLLYFDGRKYIVIDGKKYKRGIVQGNEKGFGFLLQEDEDIFIPKDNMNSALNGDEVVVEMLDYRNGDSAEAKIIGIVKRANEKVVGTFQDKRSFGFVVADDNKFAYDIFISKKDMLGARDGQKVLVQIEKWPQRGKKPEGKIIEVFGYGHEKGVDILSIAASLELPMKFNKKTLDLAKKIPIAVKEKDLKGREDFRELLTFTIDGRDSKDFDDAVSIETLENGNLRLGVHIADVGHYVRENDEIDKEAYNRGNSVYLIDEVIPMLPEELSNGICSLNEGVDRLVLSVLMEVDEKGKVVDSKITEGVIRSGRRLIYDDVSDFLEDGRVDKSLEGLESELKSMDKLARILRKKRMESGSIDFDFPEAQIIVDENGRPTEIKREERRIANKLIEEFMLLCNETVAEQYFWMEVPFLYRIHEEPDEEKIVSLNAVLRHLGYKLNTQNLDSKSVQELIEEVKEKEEGVFVSTLVLRSLKKARYSEINDIHFGLAAKYYSHFTAPIRRYSDLVIHRVIKSIIHNKLSESKMDYLESILPEVAKHVSDTERRAQEAERMVESVKMAEYMEDKIGEEYSAFISSITSFGIFAQLENTIEGLISYQSMSDYFEFNEDDYSAVGRDSKKVYRIGDKLKIKVVNTNVTRGTIDFEIVGD</sequence>
<dbReference type="InterPro" id="IPR003029">
    <property type="entry name" value="S1_domain"/>
</dbReference>
<evidence type="ECO:0000256" key="8">
    <source>
        <dbReference type="HAMAP-Rule" id="MF_01895"/>
    </source>
</evidence>
<dbReference type="Proteomes" id="UP000288812">
    <property type="component" value="Unassembled WGS sequence"/>
</dbReference>
<dbReference type="InterPro" id="IPR040476">
    <property type="entry name" value="CSD2"/>
</dbReference>
<dbReference type="SMART" id="SM00357">
    <property type="entry name" value="CSP"/>
    <property type="match status" value="2"/>
</dbReference>
<dbReference type="AlphaFoldDB" id="A0A437S7S7"/>
<keyword evidence="7 8" id="KW-0694">RNA-binding</keyword>
<dbReference type="PROSITE" id="PS50126">
    <property type="entry name" value="S1"/>
    <property type="match status" value="1"/>
</dbReference>
<dbReference type="SMART" id="SM00316">
    <property type="entry name" value="S1"/>
    <property type="match status" value="2"/>
</dbReference>
<dbReference type="HAMAP" id="MF_01895">
    <property type="entry name" value="RNase_R"/>
    <property type="match status" value="1"/>
</dbReference>
<dbReference type="PANTHER" id="PTHR23355:SF9">
    <property type="entry name" value="DIS3-LIKE EXONUCLEASE 2"/>
    <property type="match status" value="1"/>
</dbReference>
<accession>A0A437S7S7</accession>
<protein>
    <recommendedName>
        <fullName evidence="8">Ribonuclease R</fullName>
        <shortName evidence="8">RNase R</shortName>
        <ecNumber evidence="8">3.1.13.1</ecNumber>
    </recommendedName>
</protein>
<keyword evidence="4 8" id="KW-0540">Nuclease</keyword>
<proteinExistence type="inferred from homology"/>
<comment type="caution">
    <text evidence="10">The sequence shown here is derived from an EMBL/GenBank/DDBJ whole genome shotgun (WGS) entry which is preliminary data.</text>
</comment>
<evidence type="ECO:0000313" key="10">
    <source>
        <dbReference type="EMBL" id="RVU55116.1"/>
    </source>
</evidence>
<dbReference type="Pfam" id="PF00773">
    <property type="entry name" value="RNB"/>
    <property type="match status" value="1"/>
</dbReference>
<dbReference type="CDD" id="cd04471">
    <property type="entry name" value="S1_RNase_R"/>
    <property type="match status" value="1"/>
</dbReference>
<evidence type="ECO:0000256" key="4">
    <source>
        <dbReference type="ARBA" id="ARBA00022722"/>
    </source>
</evidence>
<evidence type="ECO:0000256" key="3">
    <source>
        <dbReference type="ARBA" id="ARBA00022490"/>
    </source>
</evidence>
<dbReference type="Pfam" id="PF17876">
    <property type="entry name" value="CSD2"/>
    <property type="match status" value="1"/>
</dbReference>
<keyword evidence="3 8" id="KW-0963">Cytoplasm</keyword>
<dbReference type="InterPro" id="IPR004476">
    <property type="entry name" value="RNase_II/RNase_R"/>
</dbReference>
<dbReference type="InterPro" id="IPR011805">
    <property type="entry name" value="RNase_R"/>
</dbReference>
<keyword evidence="5 8" id="KW-0378">Hydrolase</keyword>
<evidence type="ECO:0000313" key="11">
    <source>
        <dbReference type="Proteomes" id="UP000288812"/>
    </source>
</evidence>
<dbReference type="GO" id="GO:0006402">
    <property type="term" value="P:mRNA catabolic process"/>
    <property type="evidence" value="ECO:0007669"/>
    <property type="project" value="TreeGrafter"/>
</dbReference>
<dbReference type="SMART" id="SM00955">
    <property type="entry name" value="RNB"/>
    <property type="match status" value="1"/>
</dbReference>
<gene>
    <name evidence="8 10" type="primary">rnr</name>
    <name evidence="10" type="ORF">EF514_04290</name>
</gene>
<dbReference type="RefSeq" id="WP_127724182.1">
    <property type="nucleotide sequence ID" value="NZ_RLIH01000004.1"/>
</dbReference>
<dbReference type="PROSITE" id="PS01175">
    <property type="entry name" value="RIBONUCLEASE_II"/>
    <property type="match status" value="1"/>
</dbReference>
<dbReference type="Pfam" id="PF08206">
    <property type="entry name" value="OB_RNB"/>
    <property type="match status" value="1"/>
</dbReference>
<dbReference type="OrthoDB" id="9764149at2"/>
<evidence type="ECO:0000256" key="6">
    <source>
        <dbReference type="ARBA" id="ARBA00022839"/>
    </source>
</evidence>
<reference evidence="10 11" key="1">
    <citation type="submission" date="2018-11" db="EMBL/GenBank/DDBJ databases">
        <title>Genome sequencing and assembly of Anaerosphaera sp. nov., GS7-6-2.</title>
        <authorList>
            <person name="Rettenmaier R."/>
            <person name="Liebl W."/>
            <person name="Zverlov V."/>
        </authorList>
    </citation>
    <scope>NUCLEOTIDE SEQUENCE [LARGE SCALE GENOMIC DNA]</scope>
    <source>
        <strain evidence="10 11">GS7-6-2</strain>
    </source>
</reference>
<dbReference type="InterPro" id="IPR011129">
    <property type="entry name" value="CSD"/>
</dbReference>
<dbReference type="GO" id="GO:0005829">
    <property type="term" value="C:cytosol"/>
    <property type="evidence" value="ECO:0007669"/>
    <property type="project" value="TreeGrafter"/>
</dbReference>
<dbReference type="Pfam" id="PF00575">
    <property type="entry name" value="S1"/>
    <property type="match status" value="1"/>
</dbReference>
<dbReference type="NCBIfam" id="TIGR00358">
    <property type="entry name" value="3_prime_RNase"/>
    <property type="match status" value="1"/>
</dbReference>
<dbReference type="SUPFAM" id="SSF50249">
    <property type="entry name" value="Nucleic acid-binding proteins"/>
    <property type="match status" value="3"/>
</dbReference>
<name>A0A437S7S7_9FIRM</name>
<dbReference type="InterPro" id="IPR013223">
    <property type="entry name" value="RNase_B_OB_dom"/>
</dbReference>
<evidence type="ECO:0000256" key="1">
    <source>
        <dbReference type="ARBA" id="ARBA00001849"/>
    </source>
</evidence>
<comment type="subcellular location">
    <subcellularLocation>
        <location evidence="2 8">Cytoplasm</location>
    </subcellularLocation>
</comment>
<dbReference type="InterPro" id="IPR012340">
    <property type="entry name" value="NA-bd_OB-fold"/>
</dbReference>
<dbReference type="EMBL" id="RLIH01000004">
    <property type="protein sequence ID" value="RVU55116.1"/>
    <property type="molecule type" value="Genomic_DNA"/>
</dbReference>
<keyword evidence="6 8" id="KW-0269">Exonuclease</keyword>